<dbReference type="InterPro" id="IPR027417">
    <property type="entry name" value="P-loop_NTPase"/>
</dbReference>
<name>A0ABW4A9R3_9ACTN</name>
<accession>A0ABW4A9R3</accession>
<dbReference type="CDD" id="cd00093">
    <property type="entry name" value="HTH_XRE"/>
    <property type="match status" value="1"/>
</dbReference>
<protein>
    <submittedName>
        <fullName evidence="2">ATP-binding protein</fullName>
    </submittedName>
</protein>
<dbReference type="InterPro" id="IPR001387">
    <property type="entry name" value="Cro/C1-type_HTH"/>
</dbReference>
<dbReference type="Gene3D" id="3.40.50.300">
    <property type="entry name" value="P-loop containing nucleotide triphosphate hydrolases"/>
    <property type="match status" value="1"/>
</dbReference>
<dbReference type="SMART" id="SM00028">
    <property type="entry name" value="TPR"/>
    <property type="match status" value="3"/>
</dbReference>
<dbReference type="InterPro" id="IPR019734">
    <property type="entry name" value="TPR_rpt"/>
</dbReference>
<organism evidence="2 3">
    <name type="scientific">Actinoplanes sichuanensis</name>
    <dbReference type="NCBI Taxonomy" id="512349"/>
    <lineage>
        <taxon>Bacteria</taxon>
        <taxon>Bacillati</taxon>
        <taxon>Actinomycetota</taxon>
        <taxon>Actinomycetes</taxon>
        <taxon>Micromonosporales</taxon>
        <taxon>Micromonosporaceae</taxon>
        <taxon>Actinoplanes</taxon>
    </lineage>
</organism>
<reference evidence="3" key="1">
    <citation type="journal article" date="2019" name="Int. J. Syst. Evol. Microbiol.">
        <title>The Global Catalogue of Microorganisms (GCM) 10K type strain sequencing project: providing services to taxonomists for standard genome sequencing and annotation.</title>
        <authorList>
            <consortium name="The Broad Institute Genomics Platform"/>
            <consortium name="The Broad Institute Genome Sequencing Center for Infectious Disease"/>
            <person name="Wu L."/>
            <person name="Ma J."/>
        </authorList>
    </citation>
    <scope>NUCLEOTIDE SEQUENCE [LARGE SCALE GENOMIC DNA]</scope>
    <source>
        <strain evidence="3">CCM 7526</strain>
    </source>
</reference>
<dbReference type="Pfam" id="PF13424">
    <property type="entry name" value="TPR_12"/>
    <property type="match status" value="2"/>
</dbReference>
<evidence type="ECO:0000313" key="2">
    <source>
        <dbReference type="EMBL" id="MFD1367283.1"/>
    </source>
</evidence>
<keyword evidence="3" id="KW-1185">Reference proteome</keyword>
<gene>
    <name evidence="2" type="ORF">ACFQ5G_18155</name>
</gene>
<evidence type="ECO:0000313" key="3">
    <source>
        <dbReference type="Proteomes" id="UP001597183"/>
    </source>
</evidence>
<dbReference type="SUPFAM" id="SSF48452">
    <property type="entry name" value="TPR-like"/>
    <property type="match status" value="2"/>
</dbReference>
<feature type="region of interest" description="Disordered" evidence="1">
    <location>
        <begin position="84"/>
        <end position="103"/>
    </location>
</feature>
<sequence length="770" mass="82385">MTDGPETAAAQVATIDDLAKLLRTLRARAAGPSYRDIAARAGWSTGIIGAYLSGKTLPPAGRFDMLVRLLGATEQEIGPLRAARDRAEENRGGVRPDTGPRPVVRQLPGDVPAFTGRTEALATLDRLFQPASGHPTVVISAVSGAAGIGKTALALHWANRSMRSFPDGQLYVNLRGFDPGGRHLAPETALRGFLEALGVPATQTPTTREAQVNLYRSLLARKRVLVVLDNAASADQVRPLLPATPGCGALITSRDELRHLVAVVDAKPLILGLLSHPESVALLAARLGAGRVTAEPEAVDRIVTACARLPLALVVAAARAALAPQAPLAVLADELAATAGDRLDALDGGDPAADVRTVFSWSYRHLSPSAARLFRLLGLHPGADLTVAAAAALAAETITGVRPPLTELAGAGLIEEHRPGRYTWHDLLRAYATELAGAETAPQRADATGRILDHYLHTAHRAAMLLNPHRDPITPHPAADGVLPEQITDRDTAHGWLTREHANLRAAVDCAADTGMDRHAYQLAWTLTDFLHGRNDWAGEIATQQVALQAARRLDDPAGQARAHRYIGRANAHLGRHTEAMTWLETALKMHSELGADTSAARTHLNIGWVLDQQSRHADALHHTEQALRLFESRGHRIGVQYALNGISWYHGLLGDHGKALATGVAALAVARELDDRLAEACTLDSVGMAHHYLGQDERATACFTEALAMYRELGNRHLEADLRIRVGDHDALRGDAASARTQWESALVLLEALDHADAAKVRARLDDLA</sequence>
<dbReference type="PANTHER" id="PTHR47691">
    <property type="entry name" value="REGULATOR-RELATED"/>
    <property type="match status" value="1"/>
</dbReference>
<comment type="caution">
    <text evidence="2">The sequence shown here is derived from an EMBL/GenBank/DDBJ whole genome shotgun (WGS) entry which is preliminary data.</text>
</comment>
<keyword evidence="2" id="KW-0547">Nucleotide-binding</keyword>
<dbReference type="SUPFAM" id="SSF52540">
    <property type="entry name" value="P-loop containing nucleoside triphosphate hydrolases"/>
    <property type="match status" value="1"/>
</dbReference>
<evidence type="ECO:0000256" key="1">
    <source>
        <dbReference type="SAM" id="MobiDB-lite"/>
    </source>
</evidence>
<proteinExistence type="predicted"/>
<dbReference type="RefSeq" id="WP_317795957.1">
    <property type="nucleotide sequence ID" value="NZ_AP028461.1"/>
</dbReference>
<dbReference type="GO" id="GO:0005524">
    <property type="term" value="F:ATP binding"/>
    <property type="evidence" value="ECO:0007669"/>
    <property type="project" value="UniProtKB-KW"/>
</dbReference>
<dbReference type="PANTHER" id="PTHR47691:SF3">
    <property type="entry name" value="HTH-TYPE TRANSCRIPTIONAL REGULATOR RV0890C-RELATED"/>
    <property type="match status" value="1"/>
</dbReference>
<dbReference type="EMBL" id="JBHTMK010000023">
    <property type="protein sequence ID" value="MFD1367283.1"/>
    <property type="molecule type" value="Genomic_DNA"/>
</dbReference>
<feature type="compositionally biased region" description="Basic and acidic residues" evidence="1">
    <location>
        <begin position="84"/>
        <end position="94"/>
    </location>
</feature>
<dbReference type="Pfam" id="PF13560">
    <property type="entry name" value="HTH_31"/>
    <property type="match status" value="1"/>
</dbReference>
<dbReference type="PRINTS" id="PR00364">
    <property type="entry name" value="DISEASERSIST"/>
</dbReference>
<dbReference type="InterPro" id="IPR011990">
    <property type="entry name" value="TPR-like_helical_dom_sf"/>
</dbReference>
<dbReference type="Gene3D" id="1.25.40.10">
    <property type="entry name" value="Tetratricopeptide repeat domain"/>
    <property type="match status" value="1"/>
</dbReference>
<keyword evidence="2" id="KW-0067">ATP-binding</keyword>
<dbReference type="Proteomes" id="UP001597183">
    <property type="component" value="Unassembled WGS sequence"/>
</dbReference>